<dbReference type="Proteomes" id="UP001374579">
    <property type="component" value="Unassembled WGS sequence"/>
</dbReference>
<evidence type="ECO:0000313" key="2">
    <source>
        <dbReference type="EMBL" id="KAK7105969.1"/>
    </source>
</evidence>
<protein>
    <recommendedName>
        <fullName evidence="4">Ig-like domain-containing protein</fullName>
    </recommendedName>
</protein>
<comment type="caution">
    <text evidence="2">The sequence shown here is derived from an EMBL/GenBank/DDBJ whole genome shotgun (WGS) entry which is preliminary data.</text>
</comment>
<dbReference type="InterPro" id="IPR013783">
    <property type="entry name" value="Ig-like_fold"/>
</dbReference>
<gene>
    <name evidence="2" type="ORF">V1264_017279</name>
</gene>
<dbReference type="Gene3D" id="2.60.40.10">
    <property type="entry name" value="Immunoglobulins"/>
    <property type="match status" value="1"/>
</dbReference>
<proteinExistence type="predicted"/>
<feature type="signal peptide" evidence="1">
    <location>
        <begin position="1"/>
        <end position="19"/>
    </location>
</feature>
<keyword evidence="3" id="KW-1185">Reference proteome</keyword>
<dbReference type="EMBL" id="JBAMIC010000007">
    <property type="protein sequence ID" value="KAK7105969.1"/>
    <property type="molecule type" value="Genomic_DNA"/>
</dbReference>
<organism evidence="2 3">
    <name type="scientific">Littorina saxatilis</name>
    <dbReference type="NCBI Taxonomy" id="31220"/>
    <lineage>
        <taxon>Eukaryota</taxon>
        <taxon>Metazoa</taxon>
        <taxon>Spiralia</taxon>
        <taxon>Lophotrochozoa</taxon>
        <taxon>Mollusca</taxon>
        <taxon>Gastropoda</taxon>
        <taxon>Caenogastropoda</taxon>
        <taxon>Littorinimorpha</taxon>
        <taxon>Littorinoidea</taxon>
        <taxon>Littorinidae</taxon>
        <taxon>Littorina</taxon>
    </lineage>
</organism>
<evidence type="ECO:0000256" key="1">
    <source>
        <dbReference type="SAM" id="SignalP"/>
    </source>
</evidence>
<accession>A0AAN9BJB3</accession>
<keyword evidence="1" id="KW-0732">Signal</keyword>
<evidence type="ECO:0008006" key="4">
    <source>
        <dbReference type="Google" id="ProtNLM"/>
    </source>
</evidence>
<sequence length="266" mass="29403">MVTFIVVLFCLCTHGSVAAAGGNIGCSIPSVKEGEQTTLTCSFHNVNVSDTTIIVNAKDVEIAHPESGGDLSVLFLTDIDQDKPVQVLDTNYQLLNFSVSGEDAELRILIPDAKRGYEGTYTCQAMEKDKTHTMQSCRFLLDRVTVDVLNSSSALVMMNDTTGDDNLMQAITVRREEMDQAPRKIDLSPPYYSYIVSALDENTQYELTVYMGQDRIPVDRSVCIPAVRNLTGQFVKQENRSVFLNWEPTTCSRGPLPLSTRCATPN</sequence>
<feature type="chain" id="PRO_5042864618" description="Ig-like domain-containing protein" evidence="1">
    <location>
        <begin position="20"/>
        <end position="266"/>
    </location>
</feature>
<name>A0AAN9BJB3_9CAEN</name>
<evidence type="ECO:0000313" key="3">
    <source>
        <dbReference type="Proteomes" id="UP001374579"/>
    </source>
</evidence>
<dbReference type="AlphaFoldDB" id="A0AAN9BJB3"/>
<reference evidence="2 3" key="1">
    <citation type="submission" date="2024-02" db="EMBL/GenBank/DDBJ databases">
        <title>Chromosome-scale genome assembly of the rough periwinkle Littorina saxatilis.</title>
        <authorList>
            <person name="De Jode A."/>
            <person name="Faria R."/>
            <person name="Formenti G."/>
            <person name="Sims Y."/>
            <person name="Smith T.P."/>
            <person name="Tracey A."/>
            <person name="Wood J.M.D."/>
            <person name="Zagrodzka Z.B."/>
            <person name="Johannesson K."/>
            <person name="Butlin R.K."/>
            <person name="Leder E.H."/>
        </authorList>
    </citation>
    <scope>NUCLEOTIDE SEQUENCE [LARGE SCALE GENOMIC DNA]</scope>
    <source>
        <strain evidence="2">Snail1</strain>
        <tissue evidence="2">Muscle</tissue>
    </source>
</reference>